<evidence type="ECO:0000256" key="1">
    <source>
        <dbReference type="SAM" id="MobiDB-lite"/>
    </source>
</evidence>
<dbReference type="RefSeq" id="WP_131755848.1">
    <property type="nucleotide sequence ID" value="NZ_CAACUY010000009.1"/>
</dbReference>
<dbReference type="Proteomes" id="UP001597063">
    <property type="component" value="Unassembled WGS sequence"/>
</dbReference>
<sequence>MSTIASRNADDHAATAPVWRKSSRSMPGGDCVEAARSPGQVLVRDSKDTAGPVLAFGGAGWQRFLADVELGRYDL</sequence>
<organism evidence="3 4">
    <name type="scientific">Actinomadura fibrosa</name>
    <dbReference type="NCBI Taxonomy" id="111802"/>
    <lineage>
        <taxon>Bacteria</taxon>
        <taxon>Bacillati</taxon>
        <taxon>Actinomycetota</taxon>
        <taxon>Actinomycetes</taxon>
        <taxon>Streptosporangiales</taxon>
        <taxon>Thermomonosporaceae</taxon>
        <taxon>Actinomadura</taxon>
    </lineage>
</organism>
<reference evidence="4" key="1">
    <citation type="journal article" date="2019" name="Int. J. Syst. Evol. Microbiol.">
        <title>The Global Catalogue of Microorganisms (GCM) 10K type strain sequencing project: providing services to taxonomists for standard genome sequencing and annotation.</title>
        <authorList>
            <consortium name="The Broad Institute Genomics Platform"/>
            <consortium name="The Broad Institute Genome Sequencing Center for Infectious Disease"/>
            <person name="Wu L."/>
            <person name="Ma J."/>
        </authorList>
    </citation>
    <scope>NUCLEOTIDE SEQUENCE [LARGE SCALE GENOMIC DNA]</scope>
    <source>
        <strain evidence="4">JCM 9371</strain>
    </source>
</reference>
<keyword evidence="4" id="KW-1185">Reference proteome</keyword>
<feature type="region of interest" description="Disordered" evidence="1">
    <location>
        <begin position="1"/>
        <end position="32"/>
    </location>
</feature>
<feature type="domain" description="DUF397" evidence="2">
    <location>
        <begin position="18"/>
        <end position="68"/>
    </location>
</feature>
<evidence type="ECO:0000259" key="2">
    <source>
        <dbReference type="Pfam" id="PF04149"/>
    </source>
</evidence>
<dbReference type="Pfam" id="PF04149">
    <property type="entry name" value="DUF397"/>
    <property type="match status" value="1"/>
</dbReference>
<dbReference type="EMBL" id="JBHTGP010000031">
    <property type="protein sequence ID" value="MFD0691483.1"/>
    <property type="molecule type" value="Genomic_DNA"/>
</dbReference>
<protein>
    <submittedName>
        <fullName evidence="3">DUF397 domain-containing protein</fullName>
    </submittedName>
</protein>
<name>A0ABW2Y187_9ACTN</name>
<proteinExistence type="predicted"/>
<evidence type="ECO:0000313" key="3">
    <source>
        <dbReference type="EMBL" id="MFD0691483.1"/>
    </source>
</evidence>
<dbReference type="InterPro" id="IPR007278">
    <property type="entry name" value="DUF397"/>
</dbReference>
<evidence type="ECO:0000313" key="4">
    <source>
        <dbReference type="Proteomes" id="UP001597063"/>
    </source>
</evidence>
<comment type="caution">
    <text evidence="3">The sequence shown here is derived from an EMBL/GenBank/DDBJ whole genome shotgun (WGS) entry which is preliminary data.</text>
</comment>
<gene>
    <name evidence="3" type="ORF">ACFQZM_43825</name>
</gene>
<accession>A0ABW2Y187</accession>